<comment type="caution">
    <text evidence="14">The sequence shown here is derived from an EMBL/GenBank/DDBJ whole genome shotgun (WGS) entry which is preliminary data.</text>
</comment>
<feature type="compositionally biased region" description="Acidic residues" evidence="10">
    <location>
        <begin position="421"/>
        <end position="430"/>
    </location>
</feature>
<dbReference type="Pfam" id="PF08221">
    <property type="entry name" value="HTH_9"/>
    <property type="match status" value="1"/>
</dbReference>
<evidence type="ECO:0000256" key="9">
    <source>
        <dbReference type="RuleBase" id="RU367076"/>
    </source>
</evidence>
<evidence type="ECO:0000256" key="10">
    <source>
        <dbReference type="SAM" id="MobiDB-lite"/>
    </source>
</evidence>
<feature type="compositionally biased region" description="Basic and acidic residues" evidence="10">
    <location>
        <begin position="409"/>
        <end position="420"/>
    </location>
</feature>
<reference evidence="15" key="1">
    <citation type="journal article" date="2017" name="Nat. Microbiol.">
        <title>Global analysis of biosynthetic gene clusters reveals vast potential of secondary metabolite production in Penicillium species.</title>
        <authorList>
            <person name="Nielsen J.C."/>
            <person name="Grijseels S."/>
            <person name="Prigent S."/>
            <person name="Ji B."/>
            <person name="Dainat J."/>
            <person name="Nielsen K.F."/>
            <person name="Frisvad J.C."/>
            <person name="Workman M."/>
            <person name="Nielsen J."/>
        </authorList>
    </citation>
    <scope>NUCLEOTIDE SEQUENCE [LARGE SCALE GENOMIC DNA]</scope>
    <source>
        <strain evidence="15">IBT 11843</strain>
    </source>
</reference>
<proteinExistence type="inferred from homology"/>
<comment type="subunit">
    <text evidence="3 9">Component of the RNA polymerase III (Pol III) complex consisting of 17 subunits.</text>
</comment>
<protein>
    <recommendedName>
        <fullName evidence="4 9">DNA-directed RNA polymerase III subunit RPC3</fullName>
        <shortName evidence="9">RNA polymerase III subunit C3</shortName>
    </recommendedName>
</protein>
<evidence type="ECO:0000259" key="13">
    <source>
        <dbReference type="Pfam" id="PF22536"/>
    </source>
</evidence>
<evidence type="ECO:0000256" key="5">
    <source>
        <dbReference type="ARBA" id="ARBA00022478"/>
    </source>
</evidence>
<dbReference type="InterPro" id="IPR013197">
    <property type="entry name" value="RNA_pol_III_RPC82-rel_HTH"/>
</dbReference>
<evidence type="ECO:0000256" key="4">
    <source>
        <dbReference type="ARBA" id="ARBA00016689"/>
    </source>
</evidence>
<comment type="similarity">
    <text evidence="2 9">Belongs to the RNA polymerase beta chain family.</text>
</comment>
<name>A0A1V6P720_PENDC</name>
<dbReference type="GO" id="GO:0006351">
    <property type="term" value="P:DNA-templated transcription"/>
    <property type="evidence" value="ECO:0007669"/>
    <property type="project" value="InterPro"/>
</dbReference>
<dbReference type="OMA" id="KHRFVRH"/>
<evidence type="ECO:0000259" key="12">
    <source>
        <dbReference type="Pfam" id="PF08221"/>
    </source>
</evidence>
<accession>A0A1V6P720</accession>
<comment type="function">
    <text evidence="8 9">DNA-dependent RNA polymerase catalyzes the transcription of DNA into RNA using the four ribonucleoside triphosphates as substrates. Specific core component of RNA polymerase III which synthesizes small RNAs, such as 5S rRNA and tRNAs.</text>
</comment>
<evidence type="ECO:0000256" key="6">
    <source>
        <dbReference type="ARBA" id="ARBA00023163"/>
    </source>
</evidence>
<feature type="region of interest" description="Disordered" evidence="10">
    <location>
        <begin position="391"/>
        <end position="430"/>
    </location>
</feature>
<dbReference type="InterPro" id="IPR036388">
    <property type="entry name" value="WH-like_DNA-bd_sf"/>
</dbReference>
<dbReference type="AlphaFoldDB" id="A0A1V6P720"/>
<feature type="domain" description="RNA polymerase III Rpc82 C -terminal" evidence="11">
    <location>
        <begin position="177"/>
        <end position="461"/>
    </location>
</feature>
<evidence type="ECO:0000313" key="14">
    <source>
        <dbReference type="EMBL" id="OQD72748.1"/>
    </source>
</evidence>
<evidence type="ECO:0000256" key="3">
    <source>
        <dbReference type="ARBA" id="ARBA00011206"/>
    </source>
</evidence>
<feature type="domain" description="DNA-directed RNA polymerase III subunit RPC3 winged-helix" evidence="13">
    <location>
        <begin position="483"/>
        <end position="558"/>
    </location>
</feature>
<dbReference type="PANTHER" id="PTHR12949">
    <property type="entry name" value="RNA POLYMERASE III DNA DIRECTED -RELATED"/>
    <property type="match status" value="1"/>
</dbReference>
<dbReference type="PANTHER" id="PTHR12949:SF0">
    <property type="entry name" value="DNA-DIRECTED RNA POLYMERASE III SUBUNIT RPC3"/>
    <property type="match status" value="1"/>
</dbReference>
<evidence type="ECO:0000256" key="2">
    <source>
        <dbReference type="ARBA" id="ARBA00006835"/>
    </source>
</evidence>
<feature type="domain" description="RNA polymerase III subunit RPC82-related helix-turn-helix" evidence="12">
    <location>
        <begin position="8"/>
        <end position="65"/>
    </location>
</feature>
<evidence type="ECO:0000256" key="8">
    <source>
        <dbReference type="ARBA" id="ARBA00025127"/>
    </source>
</evidence>
<organism evidence="14 15">
    <name type="scientific">Penicillium decumbens</name>
    <dbReference type="NCBI Taxonomy" id="69771"/>
    <lineage>
        <taxon>Eukaryota</taxon>
        <taxon>Fungi</taxon>
        <taxon>Dikarya</taxon>
        <taxon>Ascomycota</taxon>
        <taxon>Pezizomycotina</taxon>
        <taxon>Eurotiomycetes</taxon>
        <taxon>Eurotiomycetidae</taxon>
        <taxon>Eurotiales</taxon>
        <taxon>Aspergillaceae</taxon>
        <taxon>Penicillium</taxon>
    </lineage>
</organism>
<dbReference type="STRING" id="69771.A0A1V6P720"/>
<evidence type="ECO:0000313" key="15">
    <source>
        <dbReference type="Proteomes" id="UP000191522"/>
    </source>
</evidence>
<dbReference type="GO" id="GO:0005666">
    <property type="term" value="C:RNA polymerase III complex"/>
    <property type="evidence" value="ECO:0007669"/>
    <property type="project" value="UniProtKB-UniRule"/>
</dbReference>
<dbReference type="EMBL" id="MDYL01000019">
    <property type="protein sequence ID" value="OQD72748.1"/>
    <property type="molecule type" value="Genomic_DNA"/>
</dbReference>
<keyword evidence="5 9" id="KW-0240">DNA-directed RNA polymerase</keyword>
<feature type="compositionally biased region" description="Polar residues" evidence="10">
    <location>
        <begin position="263"/>
        <end position="276"/>
    </location>
</feature>
<dbReference type="InterPro" id="IPR039748">
    <property type="entry name" value="RPC3"/>
</dbReference>
<dbReference type="Gene3D" id="1.10.10.10">
    <property type="entry name" value="Winged helix-like DNA-binding domain superfamily/Winged helix DNA-binding domain"/>
    <property type="match status" value="2"/>
</dbReference>
<dbReference type="InterPro" id="IPR008806">
    <property type="entry name" value="RNA_pol_III_Rpc82_C"/>
</dbReference>
<sequence>MLSQYAAELCMLLIEDNFGELFARIFSILQRYERLTLPRLKFYSRLNDRQLRHALAAMIQHHLIYHFTSLEDGNTYYEANPQAAYYLVRSGKILELIEDRLGEYAARVMETILLLGHASVKELEARPELRSRKLVAPNGVQHDEGELQENGIDVENESAIASGNHGAEDKPAPFHATLKALASHGYIMRVRDAHFQSPSDNLLEAQRAVAARSDIKALKGKKQEEAIREKAQELVTERTNGDLTQGLMFNGLPRGIKRKFGNGSANDQRQNRQNGVNGDHAEDEEEEENEWSEDEDGFDNIPMESGLVVRANYQKLDVALRNARLVDLAQQDAPSVTAEVYACLLRHVEYVTPRCRDSEEIPREKEEGEQFSIPISVQSLLEDIDPSLDLAGALGPIDPSQSTNGRGKRPLENGIHGDHGDADDDDDDEASSGAMRAYLVNQHLGLLSQPPFDLASSVTLSVGPSKWRVGFRGLARKLRHLELERMIESRFGDVALRVVRVLQAKGKLDEKRLQEISLLPFKDLRQTLASMQRGGFVDLQEVPKDAQRQPSKTIFLWYHDADRVCSSVLEDTYKAMSRTLQRIKHERELERDFLEKTERSDVKGHEEEYLTEAELERLQRWRNKEALFLAAIARLDDMVAVFRDY</sequence>
<keyword evidence="15" id="KW-1185">Reference proteome</keyword>
<dbReference type="InterPro" id="IPR055207">
    <property type="entry name" value="POLR3C_WHD"/>
</dbReference>
<dbReference type="Proteomes" id="UP000191522">
    <property type="component" value="Unassembled WGS sequence"/>
</dbReference>
<dbReference type="OrthoDB" id="272392at2759"/>
<feature type="region of interest" description="Disordered" evidence="10">
    <location>
        <begin position="258"/>
        <end position="299"/>
    </location>
</feature>
<dbReference type="Pfam" id="PF22536">
    <property type="entry name" value="WHD_POLR3C"/>
    <property type="match status" value="1"/>
</dbReference>
<evidence type="ECO:0000256" key="7">
    <source>
        <dbReference type="ARBA" id="ARBA00023242"/>
    </source>
</evidence>
<keyword evidence="7 9" id="KW-0539">Nucleus</keyword>
<evidence type="ECO:0000259" key="11">
    <source>
        <dbReference type="Pfam" id="PF05645"/>
    </source>
</evidence>
<dbReference type="GO" id="GO:0003697">
    <property type="term" value="F:single-stranded DNA binding"/>
    <property type="evidence" value="ECO:0007669"/>
    <property type="project" value="UniProtKB-UniRule"/>
</dbReference>
<feature type="compositionally biased region" description="Acidic residues" evidence="10">
    <location>
        <begin position="281"/>
        <end position="298"/>
    </location>
</feature>
<keyword evidence="6 9" id="KW-0804">Transcription</keyword>
<gene>
    <name evidence="14" type="ORF">PENDEC_c019G04616</name>
</gene>
<comment type="subcellular location">
    <subcellularLocation>
        <location evidence="1 9">Nucleus</location>
    </subcellularLocation>
</comment>
<evidence type="ECO:0000256" key="1">
    <source>
        <dbReference type="ARBA" id="ARBA00004123"/>
    </source>
</evidence>
<dbReference type="Pfam" id="PF05645">
    <property type="entry name" value="RNA_pol_Rpc82"/>
    <property type="match status" value="1"/>
</dbReference>